<dbReference type="AlphaFoldDB" id="A0A0Q9WXM1"/>
<dbReference type="Proteomes" id="UP000008792">
    <property type="component" value="Unassembled WGS sequence"/>
</dbReference>
<proteinExistence type="predicted"/>
<dbReference type="InParanoid" id="A0A0Q9WXM1"/>
<evidence type="ECO:0000313" key="2">
    <source>
        <dbReference type="Proteomes" id="UP000008792"/>
    </source>
</evidence>
<dbReference type="EMBL" id="CH940659">
    <property type="protein sequence ID" value="KRF85723.1"/>
    <property type="molecule type" value="Genomic_DNA"/>
</dbReference>
<organism evidence="1 2">
    <name type="scientific">Drosophila virilis</name>
    <name type="common">Fruit fly</name>
    <dbReference type="NCBI Taxonomy" id="7244"/>
    <lineage>
        <taxon>Eukaryota</taxon>
        <taxon>Metazoa</taxon>
        <taxon>Ecdysozoa</taxon>
        <taxon>Arthropoda</taxon>
        <taxon>Hexapoda</taxon>
        <taxon>Insecta</taxon>
        <taxon>Pterygota</taxon>
        <taxon>Neoptera</taxon>
        <taxon>Endopterygota</taxon>
        <taxon>Diptera</taxon>
        <taxon>Brachycera</taxon>
        <taxon>Muscomorpha</taxon>
        <taxon>Ephydroidea</taxon>
        <taxon>Drosophilidae</taxon>
        <taxon>Drosophila</taxon>
    </lineage>
</organism>
<keyword evidence="2" id="KW-1185">Reference proteome</keyword>
<sequence length="23" mass="2846">EKKPWARLRFKFKLLKGLAKKMK</sequence>
<accession>A0A0Q9WXM1</accession>
<feature type="non-terminal residue" evidence="1">
    <location>
        <position position="1"/>
    </location>
</feature>
<reference evidence="1 2" key="1">
    <citation type="journal article" date="2007" name="Nature">
        <title>Evolution of genes and genomes on the Drosophila phylogeny.</title>
        <authorList>
            <consortium name="Drosophila 12 Genomes Consortium"/>
            <person name="Clark A.G."/>
            <person name="Eisen M.B."/>
            <person name="Smith D.R."/>
            <person name="Bergman C.M."/>
            <person name="Oliver B."/>
            <person name="Markow T.A."/>
            <person name="Kaufman T.C."/>
            <person name="Kellis M."/>
            <person name="Gelbart W."/>
            <person name="Iyer V.N."/>
            <person name="Pollard D.A."/>
            <person name="Sackton T.B."/>
            <person name="Larracuente A.M."/>
            <person name="Singh N.D."/>
            <person name="Abad J.P."/>
            <person name="Abt D.N."/>
            <person name="Adryan B."/>
            <person name="Aguade M."/>
            <person name="Akashi H."/>
            <person name="Anderson W.W."/>
            <person name="Aquadro C.F."/>
            <person name="Ardell D.H."/>
            <person name="Arguello R."/>
            <person name="Artieri C.G."/>
            <person name="Barbash D.A."/>
            <person name="Barker D."/>
            <person name="Barsanti P."/>
            <person name="Batterham P."/>
            <person name="Batzoglou S."/>
            <person name="Begun D."/>
            <person name="Bhutkar A."/>
            <person name="Blanco E."/>
            <person name="Bosak S.A."/>
            <person name="Bradley R.K."/>
            <person name="Brand A.D."/>
            <person name="Brent M.R."/>
            <person name="Brooks A.N."/>
            <person name="Brown R.H."/>
            <person name="Butlin R.K."/>
            <person name="Caggese C."/>
            <person name="Calvi B.R."/>
            <person name="Bernardo de Carvalho A."/>
            <person name="Caspi A."/>
            <person name="Castrezana S."/>
            <person name="Celniker S.E."/>
            <person name="Chang J.L."/>
            <person name="Chapple C."/>
            <person name="Chatterji S."/>
            <person name="Chinwalla A."/>
            <person name="Civetta A."/>
            <person name="Clifton S.W."/>
            <person name="Comeron J.M."/>
            <person name="Costello J.C."/>
            <person name="Coyne J.A."/>
            <person name="Daub J."/>
            <person name="David R.G."/>
            <person name="Delcher A.L."/>
            <person name="Delehaunty K."/>
            <person name="Do C.B."/>
            <person name="Ebling H."/>
            <person name="Edwards K."/>
            <person name="Eickbush T."/>
            <person name="Evans J.D."/>
            <person name="Filipski A."/>
            <person name="Findeiss S."/>
            <person name="Freyhult E."/>
            <person name="Fulton L."/>
            <person name="Fulton R."/>
            <person name="Garcia A.C."/>
            <person name="Gardiner A."/>
            <person name="Garfield D.A."/>
            <person name="Garvin B.E."/>
            <person name="Gibson G."/>
            <person name="Gilbert D."/>
            <person name="Gnerre S."/>
            <person name="Godfrey J."/>
            <person name="Good R."/>
            <person name="Gotea V."/>
            <person name="Gravely B."/>
            <person name="Greenberg A.J."/>
            <person name="Griffiths-Jones S."/>
            <person name="Gross S."/>
            <person name="Guigo R."/>
            <person name="Gustafson E.A."/>
            <person name="Haerty W."/>
            <person name="Hahn M.W."/>
            <person name="Halligan D.L."/>
            <person name="Halpern A.L."/>
            <person name="Halter G.M."/>
            <person name="Han M.V."/>
            <person name="Heger A."/>
            <person name="Hillier L."/>
            <person name="Hinrichs A.S."/>
            <person name="Holmes I."/>
            <person name="Hoskins R.A."/>
            <person name="Hubisz M.J."/>
            <person name="Hultmark D."/>
            <person name="Huntley M.A."/>
            <person name="Jaffe D.B."/>
            <person name="Jagadeeshan S."/>
            <person name="Jeck W.R."/>
            <person name="Johnson J."/>
            <person name="Jones C.D."/>
            <person name="Jordan W.C."/>
            <person name="Karpen G.H."/>
            <person name="Kataoka E."/>
            <person name="Keightley P.D."/>
            <person name="Kheradpour P."/>
            <person name="Kirkness E.F."/>
            <person name="Koerich L.B."/>
            <person name="Kristiansen K."/>
            <person name="Kudrna D."/>
            <person name="Kulathinal R.J."/>
            <person name="Kumar S."/>
            <person name="Kwok R."/>
            <person name="Lander E."/>
            <person name="Langley C.H."/>
            <person name="Lapoint R."/>
            <person name="Lazzaro B.P."/>
            <person name="Lee S.J."/>
            <person name="Levesque L."/>
            <person name="Li R."/>
            <person name="Lin C.F."/>
            <person name="Lin M.F."/>
            <person name="Lindblad-Toh K."/>
            <person name="Llopart A."/>
            <person name="Long M."/>
            <person name="Low L."/>
            <person name="Lozovsky E."/>
            <person name="Lu J."/>
            <person name="Luo M."/>
            <person name="Machado C.A."/>
            <person name="Makalowski W."/>
            <person name="Marzo M."/>
            <person name="Matsuda M."/>
            <person name="Matzkin L."/>
            <person name="McAllister B."/>
            <person name="McBride C.S."/>
            <person name="McKernan B."/>
            <person name="McKernan K."/>
            <person name="Mendez-Lago M."/>
            <person name="Minx P."/>
            <person name="Mollenhauer M.U."/>
            <person name="Montooth K."/>
            <person name="Mount S.M."/>
            <person name="Mu X."/>
            <person name="Myers E."/>
            <person name="Negre B."/>
            <person name="Newfeld S."/>
            <person name="Nielsen R."/>
            <person name="Noor M.A."/>
            <person name="O'Grady P."/>
            <person name="Pachter L."/>
            <person name="Papaceit M."/>
            <person name="Parisi M.J."/>
            <person name="Parisi M."/>
            <person name="Parts L."/>
            <person name="Pedersen J.S."/>
            <person name="Pesole G."/>
            <person name="Phillippy A.M."/>
            <person name="Ponting C.P."/>
            <person name="Pop M."/>
            <person name="Porcelli D."/>
            <person name="Powell J.R."/>
            <person name="Prohaska S."/>
            <person name="Pruitt K."/>
            <person name="Puig M."/>
            <person name="Quesneville H."/>
            <person name="Ram K.R."/>
            <person name="Rand D."/>
            <person name="Rasmussen M.D."/>
            <person name="Reed L.K."/>
            <person name="Reenan R."/>
            <person name="Reily A."/>
            <person name="Remington K.A."/>
            <person name="Rieger T.T."/>
            <person name="Ritchie M.G."/>
            <person name="Robin C."/>
            <person name="Rogers Y.H."/>
            <person name="Rohde C."/>
            <person name="Rozas J."/>
            <person name="Rubenfield M.J."/>
            <person name="Ruiz A."/>
            <person name="Russo S."/>
            <person name="Salzberg S.L."/>
            <person name="Sanchez-Gracia A."/>
            <person name="Saranga D.J."/>
            <person name="Sato H."/>
            <person name="Schaeffer S.W."/>
            <person name="Schatz M.C."/>
            <person name="Schlenke T."/>
            <person name="Schwartz R."/>
            <person name="Segarra C."/>
            <person name="Singh R.S."/>
            <person name="Sirot L."/>
            <person name="Sirota M."/>
            <person name="Sisneros N.B."/>
            <person name="Smith C.D."/>
            <person name="Smith T.F."/>
            <person name="Spieth J."/>
            <person name="Stage D.E."/>
            <person name="Stark A."/>
            <person name="Stephan W."/>
            <person name="Strausberg R.L."/>
            <person name="Strempel S."/>
            <person name="Sturgill D."/>
            <person name="Sutton G."/>
            <person name="Sutton G.G."/>
            <person name="Tao W."/>
            <person name="Teichmann S."/>
            <person name="Tobari Y.N."/>
            <person name="Tomimura Y."/>
            <person name="Tsolas J.M."/>
            <person name="Valente V.L."/>
            <person name="Venter E."/>
            <person name="Venter J.C."/>
            <person name="Vicario S."/>
            <person name="Vieira F.G."/>
            <person name="Vilella A.J."/>
            <person name="Villasante A."/>
            <person name="Walenz B."/>
            <person name="Wang J."/>
            <person name="Wasserman M."/>
            <person name="Watts T."/>
            <person name="Wilson D."/>
            <person name="Wilson R.K."/>
            <person name="Wing R.A."/>
            <person name="Wolfner M.F."/>
            <person name="Wong A."/>
            <person name="Wong G.K."/>
            <person name="Wu C.I."/>
            <person name="Wu G."/>
            <person name="Yamamoto D."/>
            <person name="Yang H.P."/>
            <person name="Yang S.P."/>
            <person name="Yorke J.A."/>
            <person name="Yoshida K."/>
            <person name="Zdobnov E."/>
            <person name="Zhang P."/>
            <person name="Zhang Y."/>
            <person name="Zimin A.V."/>
            <person name="Baldwin J."/>
            <person name="Abdouelleil A."/>
            <person name="Abdulkadir J."/>
            <person name="Abebe A."/>
            <person name="Abera B."/>
            <person name="Abreu J."/>
            <person name="Acer S.C."/>
            <person name="Aftuck L."/>
            <person name="Alexander A."/>
            <person name="An P."/>
            <person name="Anderson E."/>
            <person name="Anderson S."/>
            <person name="Arachi H."/>
            <person name="Azer M."/>
            <person name="Bachantsang P."/>
            <person name="Barry A."/>
            <person name="Bayul T."/>
            <person name="Berlin A."/>
            <person name="Bessette D."/>
            <person name="Bloom T."/>
            <person name="Blye J."/>
            <person name="Boguslavskiy L."/>
            <person name="Bonnet C."/>
            <person name="Boukhgalter B."/>
            <person name="Bourzgui I."/>
            <person name="Brown A."/>
            <person name="Cahill P."/>
            <person name="Channer S."/>
            <person name="Cheshatsang Y."/>
            <person name="Chuda L."/>
            <person name="Citroen M."/>
            <person name="Collymore A."/>
            <person name="Cooke P."/>
            <person name="Costello M."/>
            <person name="D'Aco K."/>
            <person name="Daza R."/>
            <person name="De Haan G."/>
            <person name="DeGray S."/>
            <person name="DeMaso C."/>
            <person name="Dhargay N."/>
            <person name="Dooley K."/>
            <person name="Dooley E."/>
            <person name="Doricent M."/>
            <person name="Dorje P."/>
            <person name="Dorjee K."/>
            <person name="Dupes A."/>
            <person name="Elong R."/>
            <person name="Falk J."/>
            <person name="Farina A."/>
            <person name="Faro S."/>
            <person name="Ferguson D."/>
            <person name="Fisher S."/>
            <person name="Foley C.D."/>
            <person name="Franke A."/>
            <person name="Friedrich D."/>
            <person name="Gadbois L."/>
            <person name="Gearin G."/>
            <person name="Gearin C.R."/>
            <person name="Giannoukos G."/>
            <person name="Goode T."/>
            <person name="Graham J."/>
            <person name="Grandbois E."/>
            <person name="Grewal S."/>
            <person name="Gyaltsen K."/>
            <person name="Hafez N."/>
            <person name="Hagos B."/>
            <person name="Hall J."/>
            <person name="Henson C."/>
            <person name="Hollinger A."/>
            <person name="Honan T."/>
            <person name="Huard M.D."/>
            <person name="Hughes L."/>
            <person name="Hurhula B."/>
            <person name="Husby M.E."/>
            <person name="Kamat A."/>
            <person name="Kanga B."/>
            <person name="Kashin S."/>
            <person name="Khazanovich D."/>
            <person name="Kisner P."/>
            <person name="Lance K."/>
            <person name="Lara M."/>
            <person name="Lee W."/>
            <person name="Lennon N."/>
            <person name="Letendre F."/>
            <person name="LeVine R."/>
            <person name="Lipovsky A."/>
            <person name="Liu X."/>
            <person name="Liu J."/>
            <person name="Liu S."/>
            <person name="Lokyitsang T."/>
            <person name="Lokyitsang Y."/>
            <person name="Lubonja R."/>
            <person name="Lui A."/>
            <person name="MacDonald P."/>
            <person name="Magnisalis V."/>
            <person name="Maru K."/>
            <person name="Matthews C."/>
            <person name="McCusker W."/>
            <person name="McDonough S."/>
            <person name="Mehta T."/>
            <person name="Meldrim J."/>
            <person name="Meneus L."/>
            <person name="Mihai O."/>
            <person name="Mihalev A."/>
            <person name="Mihova T."/>
            <person name="Mittelman R."/>
            <person name="Mlenga V."/>
            <person name="Montmayeur A."/>
            <person name="Mulrain L."/>
            <person name="Navidi A."/>
            <person name="Naylor J."/>
            <person name="Negash T."/>
            <person name="Nguyen T."/>
            <person name="Nguyen N."/>
            <person name="Nicol R."/>
            <person name="Norbu C."/>
            <person name="Norbu N."/>
            <person name="Novod N."/>
            <person name="O'Neill B."/>
            <person name="Osman S."/>
            <person name="Markiewicz E."/>
            <person name="Oyono O.L."/>
            <person name="Patti C."/>
            <person name="Phunkhang P."/>
            <person name="Pierre F."/>
            <person name="Priest M."/>
            <person name="Raghuraman S."/>
            <person name="Rege F."/>
            <person name="Reyes R."/>
            <person name="Rise C."/>
            <person name="Rogov P."/>
            <person name="Ross K."/>
            <person name="Ryan E."/>
            <person name="Settipalli S."/>
            <person name="Shea T."/>
            <person name="Sherpa N."/>
            <person name="Shi L."/>
            <person name="Shih D."/>
            <person name="Sparrow T."/>
            <person name="Spaulding J."/>
            <person name="Stalker J."/>
            <person name="Stange-Thomann N."/>
            <person name="Stavropoulos S."/>
            <person name="Stone C."/>
            <person name="Strader C."/>
            <person name="Tesfaye S."/>
            <person name="Thomson T."/>
            <person name="Thoulutsang Y."/>
            <person name="Thoulutsang D."/>
            <person name="Topham K."/>
            <person name="Topping I."/>
            <person name="Tsamla T."/>
            <person name="Vassiliev H."/>
            <person name="Vo A."/>
            <person name="Wangchuk T."/>
            <person name="Wangdi T."/>
            <person name="Weiand M."/>
            <person name="Wilkinson J."/>
            <person name="Wilson A."/>
            <person name="Yadav S."/>
            <person name="Young G."/>
            <person name="Yu Q."/>
            <person name="Zembek L."/>
            <person name="Zhong D."/>
            <person name="Zimmer A."/>
            <person name="Zwirko Z."/>
            <person name="Jaffe D.B."/>
            <person name="Alvarez P."/>
            <person name="Brockman W."/>
            <person name="Butler J."/>
            <person name="Chin C."/>
            <person name="Gnerre S."/>
            <person name="Grabherr M."/>
            <person name="Kleber M."/>
            <person name="Mauceli E."/>
            <person name="MacCallum I."/>
        </authorList>
    </citation>
    <scope>NUCLEOTIDE SEQUENCE [LARGE SCALE GENOMIC DNA]</scope>
    <source>
        <strain evidence="2">Tucson 15010-1051.87</strain>
    </source>
</reference>
<protein>
    <submittedName>
        <fullName evidence="1">Uncharacterized protein</fullName>
    </submittedName>
</protein>
<name>A0A0Q9WXM1_DROVI</name>
<gene>
    <name evidence="1" type="primary">Dvir\GJ25723</name>
    <name evidence="1" type="ORF">Dvir_GJ25723</name>
</gene>
<evidence type="ECO:0000313" key="1">
    <source>
        <dbReference type="EMBL" id="KRF85723.1"/>
    </source>
</evidence>